<dbReference type="InterPro" id="IPR008988">
    <property type="entry name" value="Transcriptional_repressor_C"/>
</dbReference>
<dbReference type="EMBL" id="JBCHKQ010000002">
    <property type="protein sequence ID" value="MEM5948164.1"/>
    <property type="molecule type" value="Genomic_DNA"/>
</dbReference>
<name>A0ABU9UCD7_9SPIR</name>
<dbReference type="Pfam" id="PF04023">
    <property type="entry name" value="FeoA"/>
    <property type="match status" value="1"/>
</dbReference>
<evidence type="ECO:0000313" key="3">
    <source>
        <dbReference type="EMBL" id="MEM5948164.1"/>
    </source>
</evidence>
<dbReference type="InterPro" id="IPR038157">
    <property type="entry name" value="FeoA_core_dom"/>
</dbReference>
<comment type="caution">
    <text evidence="3">The sequence shown here is derived from an EMBL/GenBank/DDBJ whole genome shotgun (WGS) entry which is preliminary data.</text>
</comment>
<feature type="domain" description="Ferrous iron transporter FeoA-like" evidence="2">
    <location>
        <begin position="34"/>
        <end position="107"/>
    </location>
</feature>
<dbReference type="InterPro" id="IPR007167">
    <property type="entry name" value="Fe-transptr_FeoA-like"/>
</dbReference>
<keyword evidence="1" id="KW-0408">Iron</keyword>
<organism evidence="3 4">
    <name type="scientific">Rarispira pelagica</name>
    <dbReference type="NCBI Taxonomy" id="3141764"/>
    <lineage>
        <taxon>Bacteria</taxon>
        <taxon>Pseudomonadati</taxon>
        <taxon>Spirochaetota</taxon>
        <taxon>Spirochaetia</taxon>
        <taxon>Winmispirales</taxon>
        <taxon>Winmispiraceae</taxon>
        <taxon>Rarispira</taxon>
    </lineage>
</organism>
<sequence length="109" mass="11957">MGRKKHGYGGGRRGRLAGRACCVEPSADFSDDIISISSLREGERAVVVGFSGQMGPYRRKLLSMGFIPGTEILLKRRAPLGDPVEIQVRGFNVSLRKEEANVLLLRRTA</sequence>
<evidence type="ECO:0000256" key="1">
    <source>
        <dbReference type="ARBA" id="ARBA00023004"/>
    </source>
</evidence>
<reference evidence="3 4" key="1">
    <citation type="submission" date="2024-03" db="EMBL/GenBank/DDBJ databases">
        <title>Ignisphaera cupida sp. nov., a hyperthermophilic hydrolytic archaeon from a hot spring of Kamchatka, and proposal of Ignisphaeraceae fam. nov.</title>
        <authorList>
            <person name="Podosokorskaya O.A."/>
            <person name="Elcheninov A.G."/>
            <person name="Maltseva A.I."/>
            <person name="Zayulina K.S."/>
            <person name="Novikov A."/>
            <person name="Merkel A.Y."/>
        </authorList>
    </citation>
    <scope>NUCLEOTIDE SEQUENCE [LARGE SCALE GENOMIC DNA]</scope>
    <source>
        <strain evidence="3 4">38H-sp</strain>
    </source>
</reference>
<evidence type="ECO:0000259" key="2">
    <source>
        <dbReference type="SMART" id="SM00899"/>
    </source>
</evidence>
<dbReference type="RefSeq" id="WP_420069610.1">
    <property type="nucleotide sequence ID" value="NZ_JBCHKQ010000002.1"/>
</dbReference>
<protein>
    <submittedName>
        <fullName evidence="3">FeoA family protein</fullName>
    </submittedName>
</protein>
<dbReference type="SUPFAM" id="SSF50037">
    <property type="entry name" value="C-terminal domain of transcriptional repressors"/>
    <property type="match status" value="1"/>
</dbReference>
<dbReference type="Proteomes" id="UP001466331">
    <property type="component" value="Unassembled WGS sequence"/>
</dbReference>
<proteinExistence type="predicted"/>
<dbReference type="InterPro" id="IPR052713">
    <property type="entry name" value="FeoA"/>
</dbReference>
<accession>A0ABU9UCD7</accession>
<dbReference type="PANTHER" id="PTHR42954">
    <property type="entry name" value="FE(2+) TRANSPORT PROTEIN A"/>
    <property type="match status" value="1"/>
</dbReference>
<dbReference type="Gene3D" id="2.30.30.90">
    <property type="match status" value="1"/>
</dbReference>
<evidence type="ECO:0000313" key="4">
    <source>
        <dbReference type="Proteomes" id="UP001466331"/>
    </source>
</evidence>
<dbReference type="PANTHER" id="PTHR42954:SF2">
    <property type="entry name" value="FE(2+) TRANSPORT PROTEIN A"/>
    <property type="match status" value="1"/>
</dbReference>
<keyword evidence="4" id="KW-1185">Reference proteome</keyword>
<dbReference type="SMART" id="SM00899">
    <property type="entry name" value="FeoA"/>
    <property type="match status" value="1"/>
</dbReference>
<gene>
    <name evidence="3" type="ORF">WKV44_06380</name>
</gene>